<dbReference type="Gene3D" id="3.60.60.10">
    <property type="entry name" value="Penicillin V Acylase, Chain A"/>
    <property type="match status" value="1"/>
</dbReference>
<dbReference type="InterPro" id="IPR029130">
    <property type="entry name" value="Acid_ceramidase_N"/>
</dbReference>
<dbReference type="GO" id="GO:0017040">
    <property type="term" value="F:N-acylsphingosine amidohydrolase activity"/>
    <property type="evidence" value="ECO:0007669"/>
    <property type="project" value="UniProtKB-EC"/>
</dbReference>
<protein>
    <recommendedName>
        <fullName evidence="1">ceramidase</fullName>
        <ecNumber evidence="1">3.5.1.23</ecNumber>
    </recommendedName>
</protein>
<evidence type="ECO:0000256" key="1">
    <source>
        <dbReference type="ARBA" id="ARBA00011891"/>
    </source>
</evidence>
<evidence type="ECO:0000313" key="4">
    <source>
        <dbReference type="Proteomes" id="UP001313282"/>
    </source>
</evidence>
<gene>
    <name evidence="3" type="ORF">TWF718_008309</name>
</gene>
<comment type="caution">
    <text evidence="3">The sequence shown here is derived from an EMBL/GenBank/DDBJ whole genome shotgun (WGS) entry which is preliminary data.</text>
</comment>
<organism evidence="3 4">
    <name type="scientific">Orbilia javanica</name>
    <dbReference type="NCBI Taxonomy" id="47235"/>
    <lineage>
        <taxon>Eukaryota</taxon>
        <taxon>Fungi</taxon>
        <taxon>Dikarya</taxon>
        <taxon>Ascomycota</taxon>
        <taxon>Pezizomycotina</taxon>
        <taxon>Orbiliomycetes</taxon>
        <taxon>Orbiliales</taxon>
        <taxon>Orbiliaceae</taxon>
        <taxon>Orbilia</taxon>
    </lineage>
</organism>
<reference evidence="3 4" key="1">
    <citation type="submission" date="2019-10" db="EMBL/GenBank/DDBJ databases">
        <authorList>
            <person name="Palmer J.M."/>
        </authorList>
    </citation>
    <scope>NUCLEOTIDE SEQUENCE [LARGE SCALE GENOMIC DNA]</scope>
    <source>
        <strain evidence="3 4">TWF718</strain>
    </source>
</reference>
<dbReference type="AlphaFoldDB" id="A0AAN8MRL7"/>
<evidence type="ECO:0000259" key="2">
    <source>
        <dbReference type="Pfam" id="PF15508"/>
    </source>
</evidence>
<sequence length="426" mass="48036">MAFNTARCSATMDSVPEISPESSFKVLSSQRNEKISNPDIVDGPRPPVYIVDLDLPPRQRYQQIGKDFKEQFLELTPLFDSIISTLPYSKLISFIARIILRRIHNSEEEDEIKGLVDVSGIPLFLMIAFNTLLDTFMGCTSGAVKLTEDPYAAESSNEDRDKMVHFRTLDWGMDGLRDLVIQIDYQKEGKIIAHAITYAGFVGVLTGVRKDLSVSLNFRPTADEDTPRAKVAYHKLLVLLGLRPSVSSQLRSFLLPRGKKDAPTFEEILQNFAKTPCTPAYVTLCNGSQAVFIEKDIRRAKMNLSEEFVSGTNHDTHTEAWKPEDYKKFALRNDAVGMDLDLLEDSQHRKGCISRLYENSSRPVPKASRKRARRKAKGGIGIDNVVSWCQTWPITNECTHFSCVMDPKEGEISWVKYHPEPPESGD</sequence>
<dbReference type="EC" id="3.5.1.23" evidence="1"/>
<name>A0AAN8MRL7_9PEZI</name>
<evidence type="ECO:0000313" key="3">
    <source>
        <dbReference type="EMBL" id="KAK6342931.1"/>
    </source>
</evidence>
<dbReference type="Proteomes" id="UP001313282">
    <property type="component" value="Unassembled WGS sequence"/>
</dbReference>
<accession>A0AAN8MRL7</accession>
<dbReference type="EMBL" id="JAVHNR010000005">
    <property type="protein sequence ID" value="KAK6342931.1"/>
    <property type="molecule type" value="Genomic_DNA"/>
</dbReference>
<dbReference type="PANTHER" id="PTHR28583">
    <property type="entry name" value="ACID AMIDASE"/>
    <property type="match status" value="1"/>
</dbReference>
<feature type="domain" description="Acid ceramidase N-terminal" evidence="2">
    <location>
        <begin position="45"/>
        <end position="98"/>
    </location>
</feature>
<dbReference type="Pfam" id="PF15508">
    <property type="entry name" value="NAAA-beta"/>
    <property type="match status" value="1"/>
</dbReference>
<dbReference type="PANTHER" id="PTHR28583:SF1">
    <property type="entry name" value="ACID CERAMIDASE"/>
    <property type="match status" value="1"/>
</dbReference>
<keyword evidence="4" id="KW-1185">Reference proteome</keyword>
<proteinExistence type="predicted"/>